<proteinExistence type="predicted"/>
<evidence type="ECO:0000256" key="1">
    <source>
        <dbReference type="SAM" id="MobiDB-lite"/>
    </source>
</evidence>
<feature type="region of interest" description="Disordered" evidence="1">
    <location>
        <begin position="131"/>
        <end position="154"/>
    </location>
</feature>
<feature type="transmembrane region" description="Helical" evidence="2">
    <location>
        <begin position="103"/>
        <end position="120"/>
    </location>
</feature>
<name>A0A923RMF9_9FIRM</name>
<evidence type="ECO:0000313" key="3">
    <source>
        <dbReference type="EMBL" id="MBC5659396.1"/>
    </source>
</evidence>
<evidence type="ECO:0000313" key="4">
    <source>
        <dbReference type="Proteomes" id="UP000649345"/>
    </source>
</evidence>
<feature type="transmembrane region" description="Helical" evidence="2">
    <location>
        <begin position="38"/>
        <end position="56"/>
    </location>
</feature>
<comment type="caution">
    <text evidence="3">The sequence shown here is derived from an EMBL/GenBank/DDBJ whole genome shotgun (WGS) entry which is preliminary data.</text>
</comment>
<keyword evidence="4" id="KW-1185">Reference proteome</keyword>
<dbReference type="Proteomes" id="UP000649345">
    <property type="component" value="Unassembled WGS sequence"/>
</dbReference>
<keyword evidence="2" id="KW-1133">Transmembrane helix</keyword>
<keyword evidence="2" id="KW-0812">Transmembrane</keyword>
<protein>
    <submittedName>
        <fullName evidence="3">Uncharacterized protein</fullName>
    </submittedName>
</protein>
<feature type="compositionally biased region" description="Acidic residues" evidence="1">
    <location>
        <begin position="131"/>
        <end position="141"/>
    </location>
</feature>
<sequence>MEEEKKKVQKLTMKVLLVLTAVIVAYIIYALVTKSLNIVIFEVLLALFVVIYLVMSDIIEPWKLGLFREMTIGRRDGFVKMMAMDVIGAGALLYWILGMSSEGGGEVLLPLLVYFLTAQMKRKFRVEFEGGEMEAETEETGEEKPEEKKDEEEK</sequence>
<dbReference type="EMBL" id="JACOOR010000003">
    <property type="protein sequence ID" value="MBC5659396.1"/>
    <property type="molecule type" value="Genomic_DNA"/>
</dbReference>
<gene>
    <name evidence="3" type="ORF">H8S44_06395</name>
</gene>
<dbReference type="AlphaFoldDB" id="A0A923RMF9"/>
<keyword evidence="2" id="KW-0472">Membrane</keyword>
<reference evidence="3" key="1">
    <citation type="submission" date="2020-08" db="EMBL/GenBank/DDBJ databases">
        <title>Genome public.</title>
        <authorList>
            <person name="Liu C."/>
            <person name="Sun Q."/>
        </authorList>
    </citation>
    <scope>NUCLEOTIDE SEQUENCE</scope>
    <source>
        <strain evidence="3">NSJ-68</strain>
    </source>
</reference>
<evidence type="ECO:0000256" key="2">
    <source>
        <dbReference type="SAM" id="Phobius"/>
    </source>
</evidence>
<feature type="transmembrane region" description="Helical" evidence="2">
    <location>
        <begin position="12"/>
        <end position="32"/>
    </location>
</feature>
<accession>A0A923RMF9</accession>
<organism evidence="3 4">
    <name type="scientific">Anaerosacchariphilus hominis</name>
    <dbReference type="NCBI Taxonomy" id="2763017"/>
    <lineage>
        <taxon>Bacteria</taxon>
        <taxon>Bacillati</taxon>
        <taxon>Bacillota</taxon>
        <taxon>Clostridia</taxon>
        <taxon>Lachnospirales</taxon>
        <taxon>Lachnospiraceae</taxon>
        <taxon>Anaerosacchariphilus</taxon>
    </lineage>
</organism>
<dbReference type="RefSeq" id="WP_186871758.1">
    <property type="nucleotide sequence ID" value="NZ_JACOOR010000003.1"/>
</dbReference>